<accession>A0A916J5W0</accession>
<dbReference type="AlphaFoldDB" id="A0A916J5W0"/>
<comment type="caution">
    <text evidence="1">The sequence shown here is derived from an EMBL/GenBank/DDBJ whole genome shotgun (WGS) entry which is preliminary data.</text>
</comment>
<keyword evidence="2" id="KW-1185">Reference proteome</keyword>
<reference evidence="1" key="1">
    <citation type="submission" date="2021-04" db="EMBL/GenBank/DDBJ databases">
        <authorList>
            <person name="Hornung B."/>
        </authorList>
    </citation>
    <scope>NUCLEOTIDE SEQUENCE</scope>
    <source>
        <strain evidence="1">G5G6</strain>
    </source>
</reference>
<dbReference type="Proteomes" id="UP000742786">
    <property type="component" value="Unassembled WGS sequence"/>
</dbReference>
<evidence type="ECO:0000313" key="1">
    <source>
        <dbReference type="EMBL" id="CAG4882996.1"/>
    </source>
</evidence>
<proteinExistence type="predicted"/>
<organism evidence="1 2">
    <name type="scientific">Georgfuchsia toluolica</name>
    <dbReference type="NCBI Taxonomy" id="424218"/>
    <lineage>
        <taxon>Bacteria</taxon>
        <taxon>Pseudomonadati</taxon>
        <taxon>Pseudomonadota</taxon>
        <taxon>Betaproteobacteria</taxon>
        <taxon>Nitrosomonadales</taxon>
        <taxon>Sterolibacteriaceae</taxon>
        <taxon>Georgfuchsia</taxon>
    </lineage>
</organism>
<gene>
    <name evidence="1" type="ORF">GTOL_10878</name>
</gene>
<evidence type="ECO:0000313" key="2">
    <source>
        <dbReference type="Proteomes" id="UP000742786"/>
    </source>
</evidence>
<sequence>MMFAQLLQSELLRIWESGNHPSHNPPKYYVDWVQSKGYVVPWLDWAEENGLIPSTETPRGDSTGKPINPRTRNNYLRLIMLLAMHGIPGFDPRKPYEAAKAMKEITEINLDEKTLAGYIREAYELQSKERIE</sequence>
<name>A0A916J5W0_9PROT</name>
<dbReference type="EMBL" id="CAJQUM010000001">
    <property type="protein sequence ID" value="CAG4882996.1"/>
    <property type="molecule type" value="Genomic_DNA"/>
</dbReference>
<protein>
    <submittedName>
        <fullName evidence="1">Uncharacterized protein</fullName>
    </submittedName>
</protein>